<dbReference type="Proteomes" id="UP000255508">
    <property type="component" value="Unassembled WGS sequence"/>
</dbReference>
<evidence type="ECO:0000313" key="2">
    <source>
        <dbReference type="EMBL" id="RDH83685.1"/>
    </source>
</evidence>
<name>A0A370DFI6_9GAMM</name>
<evidence type="ECO:0000256" key="1">
    <source>
        <dbReference type="SAM" id="MobiDB-lite"/>
    </source>
</evidence>
<organism evidence="2 3">
    <name type="scientific">endosymbiont of Lamellibrachia luymesi</name>
    <dbReference type="NCBI Taxonomy" id="2200907"/>
    <lineage>
        <taxon>Bacteria</taxon>
        <taxon>Pseudomonadati</taxon>
        <taxon>Pseudomonadota</taxon>
        <taxon>Gammaproteobacteria</taxon>
        <taxon>sulfur-oxidizing symbionts</taxon>
    </lineage>
</organism>
<comment type="caution">
    <text evidence="2">The sequence shown here is derived from an EMBL/GenBank/DDBJ whole genome shotgun (WGS) entry which is preliminary data.</text>
</comment>
<gene>
    <name evidence="2" type="ORF">DIZ79_17430</name>
</gene>
<dbReference type="EMBL" id="QFXD01000313">
    <property type="protein sequence ID" value="RDH83685.1"/>
    <property type="molecule type" value="Genomic_DNA"/>
</dbReference>
<feature type="region of interest" description="Disordered" evidence="1">
    <location>
        <begin position="1"/>
        <end position="38"/>
    </location>
</feature>
<proteinExistence type="predicted"/>
<evidence type="ECO:0000313" key="3">
    <source>
        <dbReference type="Proteomes" id="UP000255508"/>
    </source>
</evidence>
<accession>A0A370DFI6</accession>
<reference evidence="2 3" key="1">
    <citation type="journal article" date="2018" name="ISME J.">
        <title>Endosymbiont genomes yield clues of tubeworm success.</title>
        <authorList>
            <person name="Li Y."/>
            <person name="Liles M.R."/>
            <person name="Halanych K.M."/>
        </authorList>
    </citation>
    <scope>NUCLEOTIDE SEQUENCE [LARGE SCALE GENOMIC DNA]</scope>
    <source>
        <strain evidence="2">A1422</strain>
    </source>
</reference>
<protein>
    <submittedName>
        <fullName evidence="2">Uncharacterized protein</fullName>
    </submittedName>
</protein>
<sequence length="73" mass="7973">MNLATLELPPDAPPRPNTSHRAANVGRSVGDGPGQVPRQNVKIESAHRRLPPATGRQLARHVRFGFAEKFGIR</sequence>
<dbReference type="AlphaFoldDB" id="A0A370DFI6"/>